<protein>
    <submittedName>
        <fullName evidence="3">Histidine kinase</fullName>
    </submittedName>
</protein>
<dbReference type="RefSeq" id="WP_169280260.1">
    <property type="nucleotide sequence ID" value="NZ_CP051680.1"/>
</dbReference>
<feature type="transmembrane region" description="Helical" evidence="1">
    <location>
        <begin position="293"/>
        <end position="313"/>
    </location>
</feature>
<accession>A0A7Z2ZLJ7</accession>
<dbReference type="SUPFAM" id="SSF55874">
    <property type="entry name" value="ATPase domain of HSP90 chaperone/DNA topoisomerase II/histidine kinase"/>
    <property type="match status" value="1"/>
</dbReference>
<gene>
    <name evidence="3" type="ORF">HH215_12805</name>
</gene>
<keyword evidence="1" id="KW-0812">Transmembrane</keyword>
<keyword evidence="1" id="KW-1133">Transmembrane helix</keyword>
<proteinExistence type="predicted"/>
<evidence type="ECO:0000256" key="1">
    <source>
        <dbReference type="SAM" id="Phobius"/>
    </source>
</evidence>
<dbReference type="InterPro" id="IPR010559">
    <property type="entry name" value="Sig_transdc_His_kin_internal"/>
</dbReference>
<dbReference type="InterPro" id="IPR036890">
    <property type="entry name" value="HATPase_C_sf"/>
</dbReference>
<reference evidence="3 4" key="1">
    <citation type="submission" date="2020-04" db="EMBL/GenBank/DDBJ databases">
        <title>Genome sequencing of novel species.</title>
        <authorList>
            <person name="Heo J."/>
            <person name="Kim S.-J."/>
            <person name="Kim J.-S."/>
            <person name="Hong S.-B."/>
            <person name="Kwon S.-W."/>
        </authorList>
    </citation>
    <scope>NUCLEOTIDE SEQUENCE [LARGE SCALE GENOMIC DNA]</scope>
    <source>
        <strain evidence="3 4">MFER-1</strain>
    </source>
</reference>
<dbReference type="InterPro" id="IPR050640">
    <property type="entry name" value="Bact_2-comp_sensor_kinase"/>
</dbReference>
<dbReference type="AlphaFoldDB" id="A0A7Z2ZLJ7"/>
<evidence type="ECO:0000313" key="4">
    <source>
        <dbReference type="Proteomes" id="UP000502248"/>
    </source>
</evidence>
<dbReference type="PANTHER" id="PTHR34220">
    <property type="entry name" value="SENSOR HISTIDINE KINASE YPDA"/>
    <property type="match status" value="1"/>
</dbReference>
<feature type="domain" description="Signal transduction histidine kinase internal region" evidence="2">
    <location>
        <begin position="378"/>
        <end position="455"/>
    </location>
</feature>
<sequence length="592" mass="68280">MSIRRPRQWRLTIFPKLIIAFLLVIAPIYVIGLQMNRLGESSVREELSKSLKSKVDFYLNSLEVENERMMSLLQRYVVDKDVQHLAFISNTMTIGEWSEAVLRIQDKLEVIKGSSLYVKSASAHILTLKRTLSTEKSISDTLDEEYEAVASVYERKGPGIFYWKDRLFLAVAYPGSDLPGMQETFVLSIELNLETLEQSLLTITDYDNSGAMLINSERNWSLKGNGNAEMVTELAHFLDERTELETREGISQVSLDGSLHLVAFKHSPTFGYDLVAYVPPEQMLGSIEKYRNLLWMLSFISLAIVVAYSYWLYRLIRKPLYKMISGFRKVEAGLMEPMVLPKSNDEFMYLFQRFNMMMDKLKVLIHEVYEQKIRAQSSELKQLQSQINPHFLYNTYFILYRLAKMNDNDSVVRFSQHLGEYFQYITRNASDDVPLEAEIRHSRTYVEIQNIRFAKSRIEVDFGELPEGCKDMKVPRLIVQPFIENAYQYGLESRRKDGRIIVAMVLSNDNLFISVEDNGEKLKDADLLKLEGDLAEKGKDMEFTGVLNVHRRLQIRFGAEYGVSVKRGEMGGMRVTLKLPFESSGKGNNNEI</sequence>
<feature type="transmembrane region" description="Helical" evidence="1">
    <location>
        <begin position="12"/>
        <end position="32"/>
    </location>
</feature>
<dbReference type="KEGG" id="cheb:HH215_12805"/>
<dbReference type="Proteomes" id="UP000502248">
    <property type="component" value="Chromosome"/>
</dbReference>
<keyword evidence="1" id="KW-0472">Membrane</keyword>
<dbReference type="Gene3D" id="6.10.340.10">
    <property type="match status" value="1"/>
</dbReference>
<organism evidence="3 4">
    <name type="scientific">Cohnella herbarum</name>
    <dbReference type="NCBI Taxonomy" id="2728023"/>
    <lineage>
        <taxon>Bacteria</taxon>
        <taxon>Bacillati</taxon>
        <taxon>Bacillota</taxon>
        <taxon>Bacilli</taxon>
        <taxon>Bacillales</taxon>
        <taxon>Paenibacillaceae</taxon>
        <taxon>Cohnella</taxon>
    </lineage>
</organism>
<name>A0A7Z2ZLJ7_9BACL</name>
<evidence type="ECO:0000313" key="3">
    <source>
        <dbReference type="EMBL" id="QJD83974.1"/>
    </source>
</evidence>
<keyword evidence="4" id="KW-1185">Reference proteome</keyword>
<evidence type="ECO:0000259" key="2">
    <source>
        <dbReference type="Pfam" id="PF06580"/>
    </source>
</evidence>
<keyword evidence="3" id="KW-0808">Transferase</keyword>
<dbReference type="EMBL" id="CP051680">
    <property type="protein sequence ID" value="QJD83974.1"/>
    <property type="molecule type" value="Genomic_DNA"/>
</dbReference>
<dbReference type="SUPFAM" id="SSF158472">
    <property type="entry name" value="HAMP domain-like"/>
    <property type="match status" value="1"/>
</dbReference>
<dbReference type="GO" id="GO:0016020">
    <property type="term" value="C:membrane"/>
    <property type="evidence" value="ECO:0007669"/>
    <property type="project" value="InterPro"/>
</dbReference>
<keyword evidence="3" id="KW-0418">Kinase</keyword>
<dbReference type="GO" id="GO:0000155">
    <property type="term" value="F:phosphorelay sensor kinase activity"/>
    <property type="evidence" value="ECO:0007669"/>
    <property type="project" value="InterPro"/>
</dbReference>
<dbReference type="PANTHER" id="PTHR34220:SF7">
    <property type="entry name" value="SENSOR HISTIDINE KINASE YPDA"/>
    <property type="match status" value="1"/>
</dbReference>
<dbReference type="Gene3D" id="3.30.565.10">
    <property type="entry name" value="Histidine kinase-like ATPase, C-terminal domain"/>
    <property type="match status" value="1"/>
</dbReference>
<dbReference type="Pfam" id="PF06580">
    <property type="entry name" value="His_kinase"/>
    <property type="match status" value="1"/>
</dbReference>